<sequence>MDYLDGVELLPRRPHKGVWDVPLDDFASDPASFQAALADRDPDFIRVADAAITGPGGPIGVGRADARLHALHKFLAGKGYFIWEGGDGVAKYIARGRIRGFWEPITSGEISMTKDGVLYQMILPEGGNALRRLVVVFSAIHTNDNEASLWRYFPHHYQHLRGLIPGDTAILRIGDLGGVVGSFYGDTLDAPGNATAISALIARVIRSFEIPPAQVCLLGSSKGATGAVRHGVALGLPFVAADPVLGDQYYENSRDDAHFTGPEVFTSTKDAVFAELLASERPTGARGVFLTSPQSPQHDMVAQYAQSLGRPTLLFDSSDYRIIDHPWGPGAVLGPTIMAVNALILGWSLPEGAIEL</sequence>
<proteinExistence type="predicted"/>
<dbReference type="Proteomes" id="UP000504752">
    <property type="component" value="Chromosome"/>
</dbReference>
<dbReference type="KEGG" id="amam:HPC72_07140"/>
<dbReference type="SUPFAM" id="SSF53474">
    <property type="entry name" value="alpha/beta-Hydrolases"/>
    <property type="match status" value="1"/>
</dbReference>
<evidence type="ECO:0000313" key="2">
    <source>
        <dbReference type="Proteomes" id="UP000504752"/>
    </source>
</evidence>
<dbReference type="AlphaFoldDB" id="A0A6M8B9X6"/>
<protein>
    <submittedName>
        <fullName evidence="1">XcbB/CpsF family capsular polysaccharide biosynthesis protein</fullName>
    </submittedName>
</protein>
<gene>
    <name evidence="1" type="ORF">HPC72_07140</name>
</gene>
<reference evidence="1 2" key="1">
    <citation type="submission" date="2020-05" db="EMBL/GenBank/DDBJ databases">
        <title>Actinomyces sp. zg-325.</title>
        <authorList>
            <person name="Yang C."/>
        </authorList>
    </citation>
    <scope>NUCLEOTIDE SEQUENCE [LARGE SCALE GENOMIC DNA]</scope>
    <source>
        <strain evidence="2">zg-325</strain>
    </source>
</reference>
<dbReference type="InterPro" id="IPR029058">
    <property type="entry name" value="AB_hydrolase_fold"/>
</dbReference>
<organism evidence="1 2">
    <name type="scientific">Actinomyces marmotae</name>
    <dbReference type="NCBI Taxonomy" id="2737173"/>
    <lineage>
        <taxon>Bacteria</taxon>
        <taxon>Bacillati</taxon>
        <taxon>Actinomycetota</taxon>
        <taxon>Actinomycetes</taxon>
        <taxon>Actinomycetales</taxon>
        <taxon>Actinomycetaceae</taxon>
        <taxon>Actinomyces</taxon>
    </lineage>
</organism>
<name>A0A6M8B9X6_9ACTO</name>
<accession>A0A6M8B9X6</accession>
<dbReference type="EMBL" id="CP053642">
    <property type="protein sequence ID" value="QKD80023.1"/>
    <property type="molecule type" value="Genomic_DNA"/>
</dbReference>
<dbReference type="RefSeq" id="WP_159524464.1">
    <property type="nucleotide sequence ID" value="NZ_CP053642.1"/>
</dbReference>
<evidence type="ECO:0000313" key="1">
    <source>
        <dbReference type="EMBL" id="QKD80023.1"/>
    </source>
</evidence>
<dbReference type="NCBIfam" id="NF033892">
    <property type="entry name" value="XcbB_CpsF_sero"/>
    <property type="match status" value="1"/>
</dbReference>
<keyword evidence="2" id="KW-1185">Reference proteome</keyword>